<evidence type="ECO:0000256" key="7">
    <source>
        <dbReference type="PROSITE-ProRule" id="PRU00277"/>
    </source>
</evidence>
<dbReference type="PROSITE" id="PS50059">
    <property type="entry name" value="FKBP_PPIASE"/>
    <property type="match status" value="1"/>
</dbReference>
<sequence length="138" mass="14803">MGVTKTILKAGNGVDKPKTGDDVVIDYTGCLYDPAAADKHYMGDEFDSSKDRGEFKTAIGIGKVIRGWDEAVLNMTLGERSILTITPDYGYGDRSNPTKLDSRFRVALIRLTAGPLIRVGVPAVEAPGPSAFADLLNI</sequence>
<dbReference type="KEGG" id="bgh:BDBG_07157"/>
<evidence type="ECO:0000256" key="2">
    <source>
        <dbReference type="ARBA" id="ARBA00002388"/>
    </source>
</evidence>
<reference evidence="10" key="1">
    <citation type="journal article" date="2015" name="PLoS Genet.">
        <title>The dynamic genome and transcriptome of the human fungal pathogen Blastomyces and close relative Emmonsia.</title>
        <authorList>
            <person name="Munoz J.F."/>
            <person name="Gauthier G.M."/>
            <person name="Desjardins C.A."/>
            <person name="Gallo J.E."/>
            <person name="Holder J."/>
            <person name="Sullivan T.D."/>
            <person name="Marty A.J."/>
            <person name="Carmen J.C."/>
            <person name="Chen Z."/>
            <person name="Ding L."/>
            <person name="Gujja S."/>
            <person name="Magrini V."/>
            <person name="Misas E."/>
            <person name="Mitreva M."/>
            <person name="Priest M."/>
            <person name="Saif S."/>
            <person name="Whiston E.A."/>
            <person name="Young S."/>
            <person name="Zeng Q."/>
            <person name="Goldman W.E."/>
            <person name="Mardis E.R."/>
            <person name="Taylor J.W."/>
            <person name="McEwen J.G."/>
            <person name="Clay O.K."/>
            <person name="Klein B.S."/>
            <person name="Cuomo C.A."/>
        </authorList>
    </citation>
    <scope>NUCLEOTIDE SEQUENCE [LARGE SCALE GENOMIC DNA]</scope>
    <source>
        <strain evidence="10">SLH14081</strain>
    </source>
</reference>
<dbReference type="STRING" id="559298.A0A179UX77"/>
<proteinExistence type="inferred from homology"/>
<dbReference type="InterPro" id="IPR050689">
    <property type="entry name" value="FKBP-type_PPIase"/>
</dbReference>
<dbReference type="Pfam" id="PF00254">
    <property type="entry name" value="FKBP_C"/>
    <property type="match status" value="1"/>
</dbReference>
<dbReference type="GeneID" id="8502771"/>
<dbReference type="EC" id="5.2.1.8" evidence="3 7"/>
<dbReference type="Proteomes" id="UP000002038">
    <property type="component" value="Unassembled WGS sequence"/>
</dbReference>
<dbReference type="Gene3D" id="3.10.50.40">
    <property type="match status" value="1"/>
</dbReference>
<protein>
    <recommendedName>
        <fullName evidence="3 7">peptidylprolyl isomerase</fullName>
        <ecNumber evidence="3 7">5.2.1.8</ecNumber>
    </recommendedName>
</protein>
<keyword evidence="4 7" id="KW-0697">Rotamase</keyword>
<dbReference type="InterPro" id="IPR046357">
    <property type="entry name" value="PPIase_dom_sf"/>
</dbReference>
<feature type="domain" description="PPIase FKBP-type" evidence="8">
    <location>
        <begin position="20"/>
        <end position="125"/>
    </location>
</feature>
<organism evidence="9 10">
    <name type="scientific">Blastomyces gilchristii (strain SLH14081)</name>
    <name type="common">Blastomyces dermatitidis</name>
    <dbReference type="NCBI Taxonomy" id="559298"/>
    <lineage>
        <taxon>Eukaryota</taxon>
        <taxon>Fungi</taxon>
        <taxon>Dikarya</taxon>
        <taxon>Ascomycota</taxon>
        <taxon>Pezizomycotina</taxon>
        <taxon>Eurotiomycetes</taxon>
        <taxon>Eurotiomycetidae</taxon>
        <taxon>Onygenales</taxon>
        <taxon>Ajellomycetaceae</taxon>
        <taxon>Blastomyces</taxon>
    </lineage>
</organism>
<comment type="similarity">
    <text evidence="6">Belongs to the FKBP-type PPIase family. FKBP1 subfamily.</text>
</comment>
<comment type="function">
    <text evidence="2">PPIases accelerate the folding of proteins. It catalyzes the cis-trans isomerization of proline imidic peptide bonds in oligopeptides.</text>
</comment>
<evidence type="ECO:0000256" key="5">
    <source>
        <dbReference type="ARBA" id="ARBA00023235"/>
    </source>
</evidence>
<evidence type="ECO:0000256" key="3">
    <source>
        <dbReference type="ARBA" id="ARBA00013194"/>
    </source>
</evidence>
<dbReference type="PANTHER" id="PTHR10516:SF447">
    <property type="entry name" value="FK506-BINDING PROTEIN 1B"/>
    <property type="match status" value="1"/>
</dbReference>
<comment type="catalytic activity">
    <reaction evidence="1 7">
        <text>[protein]-peptidylproline (omega=180) = [protein]-peptidylproline (omega=0)</text>
        <dbReference type="Rhea" id="RHEA:16237"/>
        <dbReference type="Rhea" id="RHEA-COMP:10747"/>
        <dbReference type="Rhea" id="RHEA-COMP:10748"/>
        <dbReference type="ChEBI" id="CHEBI:83833"/>
        <dbReference type="ChEBI" id="CHEBI:83834"/>
        <dbReference type="EC" id="5.2.1.8"/>
    </reaction>
</comment>
<dbReference type="VEuPathDB" id="FungiDB:BDBG_07157"/>
<evidence type="ECO:0000256" key="1">
    <source>
        <dbReference type="ARBA" id="ARBA00000971"/>
    </source>
</evidence>
<keyword evidence="10" id="KW-1185">Reference proteome</keyword>
<gene>
    <name evidence="9" type="ORF">BDBG_07157</name>
</gene>
<dbReference type="OrthoDB" id="1902587at2759"/>
<evidence type="ECO:0000259" key="8">
    <source>
        <dbReference type="PROSITE" id="PS50059"/>
    </source>
</evidence>
<dbReference type="GO" id="GO:0003755">
    <property type="term" value="F:peptidyl-prolyl cis-trans isomerase activity"/>
    <property type="evidence" value="ECO:0007669"/>
    <property type="project" value="UniProtKB-KW"/>
</dbReference>
<accession>A0A179UX77</accession>
<dbReference type="PANTHER" id="PTHR10516">
    <property type="entry name" value="PEPTIDYL-PROLYL CIS-TRANS ISOMERASE"/>
    <property type="match status" value="1"/>
</dbReference>
<name>A0A179UX77_BLAGS</name>
<evidence type="ECO:0000256" key="6">
    <source>
        <dbReference type="ARBA" id="ARBA00038106"/>
    </source>
</evidence>
<dbReference type="AlphaFoldDB" id="A0A179UX77"/>
<keyword evidence="5 7" id="KW-0413">Isomerase</keyword>
<evidence type="ECO:0000256" key="4">
    <source>
        <dbReference type="ARBA" id="ARBA00023110"/>
    </source>
</evidence>
<dbReference type="EMBL" id="GG657464">
    <property type="protein sequence ID" value="OAT11718.1"/>
    <property type="molecule type" value="Genomic_DNA"/>
</dbReference>
<evidence type="ECO:0000313" key="10">
    <source>
        <dbReference type="Proteomes" id="UP000002038"/>
    </source>
</evidence>
<dbReference type="RefSeq" id="XP_031580000.1">
    <property type="nucleotide sequence ID" value="XM_031722961.1"/>
</dbReference>
<dbReference type="InterPro" id="IPR001179">
    <property type="entry name" value="PPIase_FKBP_dom"/>
</dbReference>
<dbReference type="SUPFAM" id="SSF54534">
    <property type="entry name" value="FKBP-like"/>
    <property type="match status" value="1"/>
</dbReference>
<dbReference type="GO" id="GO:0005737">
    <property type="term" value="C:cytoplasm"/>
    <property type="evidence" value="ECO:0007669"/>
    <property type="project" value="TreeGrafter"/>
</dbReference>
<evidence type="ECO:0000313" key="9">
    <source>
        <dbReference type="EMBL" id="OAT11718.1"/>
    </source>
</evidence>